<dbReference type="PANTHER" id="PTHR42713">
    <property type="entry name" value="HISTIDINE KINASE-RELATED"/>
    <property type="match status" value="1"/>
</dbReference>
<dbReference type="SMART" id="SM00448">
    <property type="entry name" value="REC"/>
    <property type="match status" value="1"/>
</dbReference>
<keyword evidence="1" id="KW-0963">Cytoplasm</keyword>
<dbReference type="InterPro" id="IPR051552">
    <property type="entry name" value="HptR"/>
</dbReference>
<keyword evidence="2" id="KW-0238">DNA-binding</keyword>
<dbReference type="Pfam" id="PF17853">
    <property type="entry name" value="GGDEF_2"/>
    <property type="match status" value="1"/>
</dbReference>
<dbReference type="InterPro" id="IPR041522">
    <property type="entry name" value="CdaR_GGDEF"/>
</dbReference>
<gene>
    <name evidence="5" type="ORF">J8TS2_40140</name>
</gene>
<keyword evidence="3" id="KW-0597">Phosphoprotein</keyword>
<evidence type="ECO:0000256" key="1">
    <source>
        <dbReference type="ARBA" id="ARBA00022490"/>
    </source>
</evidence>
<reference evidence="5 6" key="1">
    <citation type="submission" date="2021-03" db="EMBL/GenBank/DDBJ databases">
        <title>Antimicrobial resistance genes in bacteria isolated from Japanese honey, and their potential for conferring macrolide and lincosamide resistance in the American foulbrood pathogen Paenibacillus larvae.</title>
        <authorList>
            <person name="Okamoto M."/>
            <person name="Kumagai M."/>
            <person name="Kanamori H."/>
            <person name="Takamatsu D."/>
        </authorList>
    </citation>
    <scope>NUCLEOTIDE SEQUENCE [LARGE SCALE GENOMIC DNA]</scope>
    <source>
        <strain evidence="5 6">J8TS2</strain>
    </source>
</reference>
<dbReference type="Pfam" id="PF00072">
    <property type="entry name" value="Response_reg"/>
    <property type="match status" value="1"/>
</dbReference>
<dbReference type="RefSeq" id="WP_212967418.1">
    <property type="nucleotide sequence ID" value="NZ_BORB01000056.1"/>
</dbReference>
<keyword evidence="6" id="KW-1185">Reference proteome</keyword>
<dbReference type="CDD" id="cd17536">
    <property type="entry name" value="REC_YesN-like"/>
    <property type="match status" value="1"/>
</dbReference>
<dbReference type="Proteomes" id="UP000679950">
    <property type="component" value="Unassembled WGS sequence"/>
</dbReference>
<dbReference type="PROSITE" id="PS50110">
    <property type="entry name" value="RESPONSE_REGULATORY"/>
    <property type="match status" value="1"/>
</dbReference>
<protein>
    <recommendedName>
        <fullName evidence="4">Response regulatory domain-containing protein</fullName>
    </recommendedName>
</protein>
<evidence type="ECO:0000313" key="5">
    <source>
        <dbReference type="EMBL" id="GIN59695.1"/>
    </source>
</evidence>
<dbReference type="Gene3D" id="3.40.50.2300">
    <property type="match status" value="1"/>
</dbReference>
<evidence type="ECO:0000259" key="4">
    <source>
        <dbReference type="PROSITE" id="PS50110"/>
    </source>
</evidence>
<evidence type="ECO:0000256" key="2">
    <source>
        <dbReference type="ARBA" id="ARBA00023125"/>
    </source>
</evidence>
<evidence type="ECO:0000313" key="6">
    <source>
        <dbReference type="Proteomes" id="UP000679950"/>
    </source>
</evidence>
<dbReference type="SUPFAM" id="SSF52172">
    <property type="entry name" value="CheY-like"/>
    <property type="match status" value="1"/>
</dbReference>
<name>A0ABQ4KP32_9BACI</name>
<dbReference type="InterPro" id="IPR011006">
    <property type="entry name" value="CheY-like_superfamily"/>
</dbReference>
<feature type="modified residue" description="4-aspartylphosphate" evidence="3">
    <location>
        <position position="55"/>
    </location>
</feature>
<feature type="domain" description="Response regulatory" evidence="4">
    <location>
        <begin position="3"/>
        <end position="120"/>
    </location>
</feature>
<dbReference type="EMBL" id="BORB01000056">
    <property type="protein sequence ID" value="GIN59695.1"/>
    <property type="molecule type" value="Genomic_DNA"/>
</dbReference>
<dbReference type="InterPro" id="IPR001789">
    <property type="entry name" value="Sig_transdc_resp-reg_receiver"/>
</dbReference>
<accession>A0ABQ4KP32</accession>
<comment type="caution">
    <text evidence="5">The sequence shown here is derived from an EMBL/GenBank/DDBJ whole genome shotgun (WGS) entry which is preliminary data.</text>
</comment>
<evidence type="ECO:0000256" key="3">
    <source>
        <dbReference type="PROSITE-ProRule" id="PRU00169"/>
    </source>
</evidence>
<dbReference type="PANTHER" id="PTHR42713:SF3">
    <property type="entry name" value="TRANSCRIPTIONAL REGULATORY PROTEIN HPTR"/>
    <property type="match status" value="1"/>
</dbReference>
<sequence>MISVLVADDEINIREGIQKSIPWTELGLYSVGTAKNGDVAWSQIKNLQPEIVILDINMPGMNGLDIAEHIRNENLGSQIIFLTGYDDFPKLKKAIELKATDYLLKPVVLKDLHNALEKAKNQIKEIRSTQEYIKNIKGKLKENSEITTNKILIDFLYQQRSYTETIEKLLDLNVHFQMRKSFTVICAEMDEFEFLLEKWNIKDRNLYIFAYRKIVQEILELFGDGLIISEYPGKLTLIVSCEYSATDPRSIYVYANISEEVQKKCAKFLGLSISIGVSNIRENPEEIHESYQEAIFALNYKSIVGPKSIHYYQLIHPSSDSMIKTIGKELFLLNELKVGNEGMVKEILNKFIIELKKYKINEAKIISSQLLIFAIRIISNKGIEEKKLKIADPLYFASKKFRRMQREV</sequence>
<proteinExistence type="predicted"/>
<organism evidence="5 6">
    <name type="scientific">Lederbergia ruris</name>
    <dbReference type="NCBI Taxonomy" id="217495"/>
    <lineage>
        <taxon>Bacteria</taxon>
        <taxon>Bacillati</taxon>
        <taxon>Bacillota</taxon>
        <taxon>Bacilli</taxon>
        <taxon>Bacillales</taxon>
        <taxon>Bacillaceae</taxon>
        <taxon>Lederbergia</taxon>
    </lineage>
</organism>